<reference evidence="12 13" key="1">
    <citation type="submission" date="2011-11" db="EMBL/GenBank/DDBJ databases">
        <title>The Noncontiguous Finished genome of Jonquetella anthropi DSM 22815.</title>
        <authorList>
            <consortium name="US DOE Joint Genome Institute (JGI-PGF)"/>
            <person name="Lucas S."/>
            <person name="Copeland A."/>
            <person name="Lapidus A."/>
            <person name="Glavina del Rio T."/>
            <person name="Dalin E."/>
            <person name="Tice H."/>
            <person name="Bruce D."/>
            <person name="Goodwin L."/>
            <person name="Pitluck S."/>
            <person name="Peters L."/>
            <person name="Mikhailova N."/>
            <person name="Held B."/>
            <person name="Kyrpides N."/>
            <person name="Mavromatis K."/>
            <person name="Ivanova N."/>
            <person name="Markowitz V."/>
            <person name="Cheng J.-F."/>
            <person name="Hugenholtz P."/>
            <person name="Woyke T."/>
            <person name="Wu D."/>
            <person name="Gronow S."/>
            <person name="Wellnitz S."/>
            <person name="Brambilla E."/>
            <person name="Klenk H.-P."/>
            <person name="Eisen J.A."/>
        </authorList>
    </citation>
    <scope>NUCLEOTIDE SEQUENCE [LARGE SCALE GENOMIC DNA]</scope>
    <source>
        <strain evidence="12 13">DSM 22815</strain>
    </source>
</reference>
<dbReference type="GO" id="GO:0005507">
    <property type="term" value="F:copper ion binding"/>
    <property type="evidence" value="ECO:0007669"/>
    <property type="project" value="TreeGrafter"/>
</dbReference>
<dbReference type="Pfam" id="PF00702">
    <property type="entry name" value="Hydrolase"/>
    <property type="match status" value="1"/>
</dbReference>
<dbReference type="GO" id="GO:0012505">
    <property type="term" value="C:endomembrane system"/>
    <property type="evidence" value="ECO:0007669"/>
    <property type="project" value="UniProtKB-SubCell"/>
</dbReference>
<dbReference type="SUPFAM" id="SSF81665">
    <property type="entry name" value="Calcium ATPase, transmembrane domain M"/>
    <property type="match status" value="1"/>
</dbReference>
<dbReference type="PROSITE" id="PS00154">
    <property type="entry name" value="ATPASE_E1_E2"/>
    <property type="match status" value="1"/>
</dbReference>
<keyword evidence="6 10" id="KW-0067">ATP-binding</keyword>
<comment type="subcellular location">
    <subcellularLocation>
        <location evidence="10">Cell membrane</location>
    </subcellularLocation>
    <subcellularLocation>
        <location evidence="1">Endomembrane system</location>
        <topology evidence="1">Multi-pass membrane protein</topology>
    </subcellularLocation>
</comment>
<dbReference type="GO" id="GO:0016887">
    <property type="term" value="F:ATP hydrolysis activity"/>
    <property type="evidence" value="ECO:0007669"/>
    <property type="project" value="InterPro"/>
</dbReference>
<dbReference type="GO" id="GO:0005524">
    <property type="term" value="F:ATP binding"/>
    <property type="evidence" value="ECO:0007669"/>
    <property type="project" value="UniProtKB-UniRule"/>
</dbReference>
<keyword evidence="13" id="KW-1185">Reference proteome</keyword>
<feature type="domain" description="HMA" evidence="11">
    <location>
        <begin position="7"/>
        <end position="72"/>
    </location>
</feature>
<evidence type="ECO:0000256" key="3">
    <source>
        <dbReference type="ARBA" id="ARBA00022692"/>
    </source>
</evidence>
<dbReference type="SUPFAM" id="SSF81653">
    <property type="entry name" value="Calcium ATPase, transduction domain A"/>
    <property type="match status" value="1"/>
</dbReference>
<keyword evidence="3 10" id="KW-0812">Transmembrane</keyword>
<dbReference type="InterPro" id="IPR023214">
    <property type="entry name" value="HAD_sf"/>
</dbReference>
<dbReference type="NCBIfam" id="TIGR01494">
    <property type="entry name" value="ATPase_P-type"/>
    <property type="match status" value="1"/>
</dbReference>
<dbReference type="GO" id="GO:0055070">
    <property type="term" value="P:copper ion homeostasis"/>
    <property type="evidence" value="ECO:0007669"/>
    <property type="project" value="TreeGrafter"/>
</dbReference>
<feature type="transmembrane region" description="Helical" evidence="10">
    <location>
        <begin position="91"/>
        <end position="110"/>
    </location>
</feature>
<keyword evidence="9 10" id="KW-0472">Membrane</keyword>
<dbReference type="InterPro" id="IPR001757">
    <property type="entry name" value="P_typ_ATPase"/>
</dbReference>
<dbReference type="PANTHER" id="PTHR43520:SF8">
    <property type="entry name" value="P-TYPE CU(+) TRANSPORTER"/>
    <property type="match status" value="1"/>
</dbReference>
<dbReference type="InterPro" id="IPR017969">
    <property type="entry name" value="Heavy-metal-associated_CS"/>
</dbReference>
<feature type="transmembrane region" description="Helical" evidence="10">
    <location>
        <begin position="330"/>
        <end position="351"/>
    </location>
</feature>
<dbReference type="AlphaFoldDB" id="H0UJD7"/>
<dbReference type="InterPro" id="IPR027256">
    <property type="entry name" value="P-typ_ATPase_IB"/>
</dbReference>
<keyword evidence="8 10" id="KW-1133">Transmembrane helix</keyword>
<dbReference type="Pfam" id="PF00122">
    <property type="entry name" value="E1-E2_ATPase"/>
    <property type="match status" value="1"/>
</dbReference>
<keyword evidence="7" id="KW-1278">Translocase</keyword>
<dbReference type="SUPFAM" id="SSF55008">
    <property type="entry name" value="HMA, heavy metal-associated domain"/>
    <property type="match status" value="1"/>
</dbReference>
<dbReference type="NCBIfam" id="TIGR01525">
    <property type="entry name" value="ATPase-IB_hvy"/>
    <property type="match status" value="1"/>
</dbReference>
<evidence type="ECO:0000256" key="2">
    <source>
        <dbReference type="ARBA" id="ARBA00006024"/>
    </source>
</evidence>
<sequence length="720" mass="76105">MEAANKTTCSITVLGMTCAGCVRIVEKSLMQVDGVKFAAVNLATSTAFAVLDKPVPLEVLEEAIRRAGYQTSRERPLDAERKRYQAARRNMAVAVIAMIPPTVLMGFHMAGHHVPYAVWINLVCGTAAIFAAGAGVLKSSWIALSHGHANMDVLVALSALAAWLTCALEAAGFHIPSFGMLAPMIVTLHLIGRYIESRLRDRAAREIRALLTIQSKDARLVSDDGVTTTVPIELLQPEQVIRVMAGERIPADGQVLTGTGSVDEAMLTGEPIPSAKSAGDDVTGGSVLVSGQLDVQVTHVGEDSFLSQIIAIIQEAQGAKIPIQAFADRVTGAFVPLVAGLAVIAGVFWLLTGDRFYSFLDAARQYLPWVTSLRSPGDLALFAFLSTLLIACPCALGLATPMALISATGAASRRGVIIRNAEAVQTLGSVSVAVLDKTGTLTLGRPEVVWHNLPDDALSTVASIEAASSHPLAKAISALCPDVRPASDVSEEAGQGVSARVDGCLWVIGRLISKRLPEVQEQLALGRTVVQVTKDGQPIGLIALQDPIRPGAKEMVSRLIDQGVQPVMATGDNDAAAERVARAVGISEWLSEVRPEEKLKIVRRYQSQGHKVVMLGDGINDAAGLKGADVGIAVGSGSELAVDNADAVIVQMDQPALPDVIAVSRLSFQVIRQNLFWAFGYNFVALPLAMAALLHPLIAEAAMTLSSISVIANSSRINRK</sequence>
<dbReference type="HOGENOM" id="CLU_001771_0_3_0"/>
<dbReference type="Proteomes" id="UP000003806">
    <property type="component" value="Chromosome"/>
</dbReference>
<dbReference type="Pfam" id="PF00403">
    <property type="entry name" value="HMA"/>
    <property type="match status" value="1"/>
</dbReference>
<feature type="transmembrane region" description="Helical" evidence="10">
    <location>
        <begin position="675"/>
        <end position="698"/>
    </location>
</feature>
<evidence type="ECO:0000256" key="8">
    <source>
        <dbReference type="ARBA" id="ARBA00022989"/>
    </source>
</evidence>
<keyword evidence="10" id="KW-1003">Cell membrane</keyword>
<dbReference type="InterPro" id="IPR036163">
    <property type="entry name" value="HMA_dom_sf"/>
</dbReference>
<dbReference type="PROSITE" id="PS50846">
    <property type="entry name" value="HMA_2"/>
    <property type="match status" value="1"/>
</dbReference>
<feature type="transmembrane region" description="Helical" evidence="10">
    <location>
        <begin position="116"/>
        <end position="137"/>
    </location>
</feature>
<feature type="transmembrane region" description="Helical" evidence="10">
    <location>
        <begin position="149"/>
        <end position="171"/>
    </location>
</feature>
<dbReference type="EMBL" id="CM001376">
    <property type="protein sequence ID" value="EHM13904.1"/>
    <property type="molecule type" value="Genomic_DNA"/>
</dbReference>
<dbReference type="PRINTS" id="PR00119">
    <property type="entry name" value="CATATPASE"/>
</dbReference>
<evidence type="ECO:0000259" key="11">
    <source>
        <dbReference type="PROSITE" id="PS50846"/>
    </source>
</evidence>
<dbReference type="Gene3D" id="3.40.50.1000">
    <property type="entry name" value="HAD superfamily/HAD-like"/>
    <property type="match status" value="1"/>
</dbReference>
<dbReference type="InterPro" id="IPR008250">
    <property type="entry name" value="ATPase_P-typ_transduc_dom_A_sf"/>
</dbReference>
<dbReference type="GO" id="GO:0005886">
    <property type="term" value="C:plasma membrane"/>
    <property type="evidence" value="ECO:0007669"/>
    <property type="project" value="UniProtKB-SubCell"/>
</dbReference>
<dbReference type="STRING" id="885272.JonanDRAFT_1545"/>
<dbReference type="CDD" id="cd00371">
    <property type="entry name" value="HMA"/>
    <property type="match status" value="1"/>
</dbReference>
<evidence type="ECO:0000256" key="5">
    <source>
        <dbReference type="ARBA" id="ARBA00022741"/>
    </source>
</evidence>
<dbReference type="InterPro" id="IPR006121">
    <property type="entry name" value="HMA_dom"/>
</dbReference>
<feature type="transmembrane region" description="Helical" evidence="10">
    <location>
        <begin position="379"/>
        <end position="405"/>
    </location>
</feature>
<dbReference type="Gene3D" id="3.40.1110.10">
    <property type="entry name" value="Calcium-transporting ATPase, cytoplasmic domain N"/>
    <property type="match status" value="1"/>
</dbReference>
<dbReference type="InterPro" id="IPR036412">
    <property type="entry name" value="HAD-like_sf"/>
</dbReference>
<evidence type="ECO:0000313" key="12">
    <source>
        <dbReference type="EMBL" id="EHM13904.1"/>
    </source>
</evidence>
<protein>
    <submittedName>
        <fullName evidence="12">Heavy metal translocating P-type ATPase</fullName>
    </submittedName>
</protein>
<evidence type="ECO:0000256" key="7">
    <source>
        <dbReference type="ARBA" id="ARBA00022967"/>
    </source>
</evidence>
<gene>
    <name evidence="12" type="ORF">JonanDRAFT_1545</name>
</gene>
<dbReference type="InterPro" id="IPR023299">
    <property type="entry name" value="ATPase_P-typ_cyto_dom_N"/>
</dbReference>
<dbReference type="InterPro" id="IPR018303">
    <property type="entry name" value="ATPase_P-typ_P_site"/>
</dbReference>
<dbReference type="Gene3D" id="3.30.70.100">
    <property type="match status" value="1"/>
</dbReference>
<evidence type="ECO:0000256" key="9">
    <source>
        <dbReference type="ARBA" id="ARBA00023136"/>
    </source>
</evidence>
<dbReference type="PANTHER" id="PTHR43520">
    <property type="entry name" value="ATP7, ISOFORM B"/>
    <property type="match status" value="1"/>
</dbReference>
<evidence type="ECO:0000313" key="13">
    <source>
        <dbReference type="Proteomes" id="UP000003806"/>
    </source>
</evidence>
<evidence type="ECO:0000256" key="1">
    <source>
        <dbReference type="ARBA" id="ARBA00004127"/>
    </source>
</evidence>
<dbReference type="FunFam" id="2.70.150.10:FF:000002">
    <property type="entry name" value="Copper-transporting ATPase 1, putative"/>
    <property type="match status" value="1"/>
</dbReference>
<dbReference type="InterPro" id="IPR023298">
    <property type="entry name" value="ATPase_P-typ_TM_dom_sf"/>
</dbReference>
<name>H0UJD7_9BACT</name>
<evidence type="ECO:0000256" key="6">
    <source>
        <dbReference type="ARBA" id="ARBA00022840"/>
    </source>
</evidence>
<keyword evidence="4 10" id="KW-0479">Metal-binding</keyword>
<dbReference type="GO" id="GO:0043682">
    <property type="term" value="F:P-type divalent copper transporter activity"/>
    <property type="evidence" value="ECO:0007669"/>
    <property type="project" value="TreeGrafter"/>
</dbReference>
<accession>H0UJD7</accession>
<dbReference type="eggNOG" id="COG2217">
    <property type="taxonomic scope" value="Bacteria"/>
</dbReference>
<dbReference type="PROSITE" id="PS01047">
    <property type="entry name" value="HMA_1"/>
    <property type="match status" value="1"/>
</dbReference>
<proteinExistence type="inferred from homology"/>
<evidence type="ECO:0000256" key="10">
    <source>
        <dbReference type="RuleBase" id="RU362081"/>
    </source>
</evidence>
<evidence type="ECO:0000256" key="4">
    <source>
        <dbReference type="ARBA" id="ARBA00022723"/>
    </source>
</evidence>
<dbReference type="SUPFAM" id="SSF56784">
    <property type="entry name" value="HAD-like"/>
    <property type="match status" value="1"/>
</dbReference>
<comment type="similarity">
    <text evidence="2 10">Belongs to the cation transport ATPase (P-type) (TC 3.A.3) family. Type IB subfamily.</text>
</comment>
<dbReference type="InterPro" id="IPR059000">
    <property type="entry name" value="ATPase_P-type_domA"/>
</dbReference>
<feature type="transmembrane region" description="Helical" evidence="10">
    <location>
        <begin position="177"/>
        <end position="195"/>
    </location>
</feature>
<dbReference type="Gene3D" id="2.70.150.10">
    <property type="entry name" value="Calcium-transporting ATPase, cytoplasmic transduction domain A"/>
    <property type="match status" value="1"/>
</dbReference>
<organism evidence="12 13">
    <name type="scientific">Jonquetella anthropi DSM 22815</name>
    <dbReference type="NCBI Taxonomy" id="885272"/>
    <lineage>
        <taxon>Bacteria</taxon>
        <taxon>Thermotogati</taxon>
        <taxon>Synergistota</taxon>
        <taxon>Synergistia</taxon>
        <taxon>Synergistales</taxon>
        <taxon>Dethiosulfovibrionaceae</taxon>
        <taxon>Jonquetella</taxon>
    </lineage>
</organism>
<keyword evidence="5 10" id="KW-0547">Nucleotide-binding</keyword>